<dbReference type="EMBL" id="FN645455">
    <property type="protein sequence ID" value="CBI77173.1"/>
    <property type="molecule type" value="Genomic_DNA"/>
</dbReference>
<accession>E6YJY5</accession>
<organism evidence="1">
    <name type="scientific">Bartonella rochalimae ATCC BAA-1498</name>
    <dbReference type="NCBI Taxonomy" id="685782"/>
    <lineage>
        <taxon>Bacteria</taxon>
        <taxon>Pseudomonadati</taxon>
        <taxon>Pseudomonadota</taxon>
        <taxon>Alphaproteobacteria</taxon>
        <taxon>Hyphomicrobiales</taxon>
        <taxon>Bartonellaceae</taxon>
        <taxon>Bartonella</taxon>
    </lineage>
</organism>
<protein>
    <submittedName>
        <fullName evidence="1">Uncharacterized protein</fullName>
    </submittedName>
</protein>
<dbReference type="AlphaFoldDB" id="E6YJY5"/>
<name>E6YJY5_9HYPH</name>
<sequence length="38" mass="4552">MESHEYVQPTQTFFDTNTYEYVLNKRNQIVLAEARSID</sequence>
<evidence type="ECO:0000313" key="1">
    <source>
        <dbReference type="EMBL" id="CBI77173.1"/>
    </source>
</evidence>
<proteinExistence type="predicted"/>
<gene>
    <name evidence="1" type="ORF">BARRO_10106</name>
</gene>
<reference evidence="1" key="1">
    <citation type="journal article" date="2011" name="PLoS Genet.">
        <title>Parallel evolution of a type IV secretion system in radiating lineages of the host-restricted bacterial pathogen Bartonella.</title>
        <authorList>
            <person name="Engel P."/>
            <person name="Salzburger W."/>
            <person name="Liesch M."/>
            <person name="Chang C.C."/>
            <person name="Maruyama S."/>
            <person name="Lanz C."/>
            <person name="Calteau A."/>
            <person name="Lajus A."/>
            <person name="Medigue C."/>
            <person name="Schuster S.C."/>
            <person name="Dehio C."/>
        </authorList>
    </citation>
    <scope>NUCLEOTIDE SEQUENCE</scope>
    <source>
        <strain evidence="1">ATCC BAA-1498</strain>
    </source>
</reference>